<comment type="caution">
    <text evidence="2">The sequence shown here is derived from an EMBL/GenBank/DDBJ whole genome shotgun (WGS) entry which is preliminary data.</text>
</comment>
<organism evidence="2 3">
    <name type="scientific">Sclerotinia borealis (strain F-4128)</name>
    <dbReference type="NCBI Taxonomy" id="1432307"/>
    <lineage>
        <taxon>Eukaryota</taxon>
        <taxon>Fungi</taxon>
        <taxon>Dikarya</taxon>
        <taxon>Ascomycota</taxon>
        <taxon>Pezizomycotina</taxon>
        <taxon>Leotiomycetes</taxon>
        <taxon>Helotiales</taxon>
        <taxon>Sclerotiniaceae</taxon>
        <taxon>Sclerotinia</taxon>
    </lineage>
</organism>
<keyword evidence="3" id="KW-1185">Reference proteome</keyword>
<dbReference type="Proteomes" id="UP000019487">
    <property type="component" value="Unassembled WGS sequence"/>
</dbReference>
<evidence type="ECO:0000313" key="3">
    <source>
        <dbReference type="Proteomes" id="UP000019487"/>
    </source>
</evidence>
<feature type="compositionally biased region" description="Polar residues" evidence="1">
    <location>
        <begin position="1"/>
        <end position="12"/>
    </location>
</feature>
<reference evidence="2 3" key="1">
    <citation type="journal article" date="2014" name="Genome Announc.">
        <title>Draft genome sequence of Sclerotinia borealis, a psychrophilic plant pathogenic fungus.</title>
        <authorList>
            <person name="Mardanov A.V."/>
            <person name="Beletsky A.V."/>
            <person name="Kadnikov V.V."/>
            <person name="Ignatov A.N."/>
            <person name="Ravin N.V."/>
        </authorList>
    </citation>
    <scope>NUCLEOTIDE SEQUENCE [LARGE SCALE GENOMIC DNA]</scope>
    <source>
        <strain evidence="3">F-4157</strain>
    </source>
</reference>
<sequence>MWTNSPIRTNQPSPSPDMLQRASPITELNINKTAYGNAETPLVQKNSTLQGWRKHSSHIHVKLDSTDVSSDLTINVWDHNRRPQVGIPNAIHMPTWDLNEDGVVTLNQLNWWERAEEFCDLTPRMLRSFLKGIPSQI</sequence>
<gene>
    <name evidence="2" type="ORF">SBOR_8428</name>
</gene>
<dbReference type="AlphaFoldDB" id="W9C9F1"/>
<feature type="region of interest" description="Disordered" evidence="1">
    <location>
        <begin position="1"/>
        <end position="20"/>
    </location>
</feature>
<protein>
    <submittedName>
        <fullName evidence="2">Uncharacterized protein</fullName>
    </submittedName>
</protein>
<dbReference type="HOGENOM" id="CLU_1866300_0_0_1"/>
<evidence type="ECO:0000256" key="1">
    <source>
        <dbReference type="SAM" id="MobiDB-lite"/>
    </source>
</evidence>
<evidence type="ECO:0000313" key="2">
    <source>
        <dbReference type="EMBL" id="ESZ91200.1"/>
    </source>
</evidence>
<accession>W9C9F1</accession>
<proteinExistence type="predicted"/>
<name>W9C9F1_SCLBF</name>
<dbReference type="EMBL" id="AYSA01000528">
    <property type="protein sequence ID" value="ESZ91200.1"/>
    <property type="molecule type" value="Genomic_DNA"/>
</dbReference>